<evidence type="ECO:0008006" key="3">
    <source>
        <dbReference type="Google" id="ProtNLM"/>
    </source>
</evidence>
<dbReference type="InterPro" id="IPR052209">
    <property type="entry name" value="CbiZ"/>
</dbReference>
<proteinExistence type="predicted"/>
<gene>
    <name evidence="1" type="ORF">BTA35_0205670</name>
</gene>
<protein>
    <recommendedName>
        <fullName evidence="3">Adenosylcobinamide amidohydrolase</fullName>
    </recommendedName>
</protein>
<dbReference type="AlphaFoldDB" id="A0A1T1HCR5"/>
<keyword evidence="2" id="KW-1185">Reference proteome</keyword>
<dbReference type="EMBL" id="MTSD02000002">
    <property type="protein sequence ID" value="OOV87530.1"/>
    <property type="molecule type" value="Genomic_DNA"/>
</dbReference>
<name>A0A1T1HCR5_OCELI</name>
<dbReference type="Proteomes" id="UP000190064">
    <property type="component" value="Unassembled WGS sequence"/>
</dbReference>
<sequence length="236" mass="25224">MRLHPARQRLTDFASVVHTHHHLMVYMEKPHQVLSSAVLNGGLQWVNGVLNLRVPKHTDQYEPAELTLTRYGEAHGITGTLVGMMTAASMDSYRLARRSADGIEIVVLTTAGLANARCAGDRAEYRRMVSEPEEIGTINIILLTNACLTQAALVEAVMMVTEAKATALQSAAVLSPVSGKIATGTGTDSVALVNGFGPEVKFCGKHVLFGELLAEAVVEAVSGAISWERATYGGQL</sequence>
<dbReference type="PANTHER" id="PTHR35336:SF5">
    <property type="entry name" value="ADENOSYLCOBINAMIDE AMIDOHYDROLASE"/>
    <property type="match status" value="1"/>
</dbReference>
<reference evidence="1" key="1">
    <citation type="submission" date="2017-02" db="EMBL/GenBank/DDBJ databases">
        <title>Draft Genome Sequence of the Salt Water Bacterium Oceanospirillum linum ATCC 11336.</title>
        <authorList>
            <person name="Trachtenberg A.M."/>
            <person name="Carney J.G."/>
            <person name="Linnane J.D."/>
            <person name="Rheaume B.A."/>
            <person name="Pitts N.L."/>
            <person name="Mykles D.L."/>
            <person name="Maclea K.S."/>
        </authorList>
    </citation>
    <scope>NUCLEOTIDE SEQUENCE [LARGE SCALE GENOMIC DNA]</scope>
    <source>
        <strain evidence="1">ATCC 11336</strain>
    </source>
</reference>
<dbReference type="Pfam" id="PF01955">
    <property type="entry name" value="CbiZ"/>
    <property type="match status" value="1"/>
</dbReference>
<evidence type="ECO:0000313" key="1">
    <source>
        <dbReference type="EMBL" id="OOV87530.1"/>
    </source>
</evidence>
<organism evidence="1 2">
    <name type="scientific">Oceanospirillum linum</name>
    <dbReference type="NCBI Taxonomy" id="966"/>
    <lineage>
        <taxon>Bacteria</taxon>
        <taxon>Pseudomonadati</taxon>
        <taxon>Pseudomonadota</taxon>
        <taxon>Gammaproteobacteria</taxon>
        <taxon>Oceanospirillales</taxon>
        <taxon>Oceanospirillaceae</taxon>
        <taxon>Oceanospirillum</taxon>
    </lineage>
</organism>
<accession>A0A1T1HCR5</accession>
<dbReference type="RefSeq" id="WP_078318860.1">
    <property type="nucleotide sequence ID" value="NZ_FXTS01000002.1"/>
</dbReference>
<dbReference type="STRING" id="966.BTA35_0205670"/>
<comment type="caution">
    <text evidence="1">The sequence shown here is derived from an EMBL/GenBank/DDBJ whole genome shotgun (WGS) entry which is preliminary data.</text>
</comment>
<dbReference type="InterPro" id="IPR002808">
    <property type="entry name" value="AdoCbi_amidolase"/>
</dbReference>
<evidence type="ECO:0000313" key="2">
    <source>
        <dbReference type="Proteomes" id="UP000190064"/>
    </source>
</evidence>
<dbReference type="PANTHER" id="PTHR35336">
    <property type="entry name" value="ADENOSYLCOBINAMIDE AMIDOHYDROLASE"/>
    <property type="match status" value="1"/>
</dbReference>